<organism evidence="1 2">
    <name type="scientific">Melastoma candidum</name>
    <dbReference type="NCBI Taxonomy" id="119954"/>
    <lineage>
        <taxon>Eukaryota</taxon>
        <taxon>Viridiplantae</taxon>
        <taxon>Streptophyta</taxon>
        <taxon>Embryophyta</taxon>
        <taxon>Tracheophyta</taxon>
        <taxon>Spermatophyta</taxon>
        <taxon>Magnoliopsida</taxon>
        <taxon>eudicotyledons</taxon>
        <taxon>Gunneridae</taxon>
        <taxon>Pentapetalae</taxon>
        <taxon>rosids</taxon>
        <taxon>malvids</taxon>
        <taxon>Myrtales</taxon>
        <taxon>Melastomataceae</taxon>
        <taxon>Melastomatoideae</taxon>
        <taxon>Melastomateae</taxon>
        <taxon>Melastoma</taxon>
    </lineage>
</organism>
<dbReference type="Proteomes" id="UP001057402">
    <property type="component" value="Chromosome 6"/>
</dbReference>
<proteinExistence type="predicted"/>
<evidence type="ECO:0000313" key="1">
    <source>
        <dbReference type="EMBL" id="KAI4367249.1"/>
    </source>
</evidence>
<accession>A0ACB9QQ30</accession>
<sequence length="178" mass="19533">MLLLRRKGEEALPVPSQRRIQSGQRTNLVSLPKENISTQPIVATLLATVTFAAGFTVLGGFYGSDSCNKGLAIRFKAFIISNAITMYCPLLAVLFPLWSLSSDGDLGSYFMSYIESAVPLKVAILATMAVAFITGVHPVLAKHDQIENGIQAISSIILMHLICWHPPTHVVWNTIRFY</sequence>
<dbReference type="EMBL" id="CM042885">
    <property type="protein sequence ID" value="KAI4367249.1"/>
    <property type="molecule type" value="Genomic_DNA"/>
</dbReference>
<name>A0ACB9QQ30_9MYRT</name>
<protein>
    <submittedName>
        <fullName evidence="1">Uncharacterized protein</fullName>
    </submittedName>
</protein>
<comment type="caution">
    <text evidence="1">The sequence shown here is derived from an EMBL/GenBank/DDBJ whole genome shotgun (WGS) entry which is preliminary data.</text>
</comment>
<keyword evidence="2" id="KW-1185">Reference proteome</keyword>
<gene>
    <name evidence="1" type="ORF">MLD38_023010</name>
</gene>
<reference evidence="2" key="1">
    <citation type="journal article" date="2023" name="Front. Plant Sci.">
        <title>Chromosomal-level genome assembly of Melastoma candidum provides insights into trichome evolution.</title>
        <authorList>
            <person name="Zhong Y."/>
            <person name="Wu W."/>
            <person name="Sun C."/>
            <person name="Zou P."/>
            <person name="Liu Y."/>
            <person name="Dai S."/>
            <person name="Zhou R."/>
        </authorList>
    </citation>
    <scope>NUCLEOTIDE SEQUENCE [LARGE SCALE GENOMIC DNA]</scope>
</reference>
<evidence type="ECO:0000313" key="2">
    <source>
        <dbReference type="Proteomes" id="UP001057402"/>
    </source>
</evidence>